<comment type="caution">
    <text evidence="3">The sequence shown here is derived from an EMBL/GenBank/DDBJ whole genome shotgun (WGS) entry which is preliminary data.</text>
</comment>
<keyword evidence="2" id="KW-0732">Signal</keyword>
<evidence type="ECO:0000313" key="4">
    <source>
        <dbReference type="Proteomes" id="UP000778797"/>
    </source>
</evidence>
<keyword evidence="1" id="KW-0175">Coiled coil</keyword>
<sequence length="182" mass="20733">MKFFTIAFLLLVSLNCTFAQNLEKPSEGKALVYIMRSVDLAGGGLNFRVYDKDIFLGALPSRAYFTYECDPGEHLFWAASENRDFVEATLEANKTYVIDLKAKIGVFIAAVGIEPYSPSNKKHVKRINRVLKKHINAKIAKSSRTEEKKENIEKAMEAYNRIKNNKNSKIKKLTTNMNFENN</sequence>
<evidence type="ECO:0000256" key="1">
    <source>
        <dbReference type="SAM" id="Coils"/>
    </source>
</evidence>
<feature type="coiled-coil region" evidence="1">
    <location>
        <begin position="142"/>
        <end position="176"/>
    </location>
</feature>
<feature type="signal peptide" evidence="2">
    <location>
        <begin position="1"/>
        <end position="19"/>
    </location>
</feature>
<dbReference type="RefSeq" id="WP_227475753.1">
    <property type="nucleotide sequence ID" value="NZ_JAFMPT010000002.1"/>
</dbReference>
<keyword evidence="4" id="KW-1185">Reference proteome</keyword>
<organism evidence="3 4">
    <name type="scientific">Winogradskyella immobilis</name>
    <dbReference type="NCBI Taxonomy" id="2816852"/>
    <lineage>
        <taxon>Bacteria</taxon>
        <taxon>Pseudomonadati</taxon>
        <taxon>Bacteroidota</taxon>
        <taxon>Flavobacteriia</taxon>
        <taxon>Flavobacteriales</taxon>
        <taxon>Flavobacteriaceae</taxon>
        <taxon>Winogradskyella</taxon>
    </lineage>
</organism>
<reference evidence="4" key="2">
    <citation type="submission" date="2023-07" db="EMBL/GenBank/DDBJ databases">
        <title>Genome of Winogradskyella sp. E313.</title>
        <authorList>
            <person name="Zhou Y."/>
        </authorList>
    </citation>
    <scope>NUCLEOTIDE SEQUENCE [LARGE SCALE GENOMIC DNA]</scope>
    <source>
        <strain evidence="4">E313</strain>
    </source>
</reference>
<gene>
    <name evidence="3" type="ORF">J1C55_01750</name>
</gene>
<accession>A0ABS8EJC5</accession>
<feature type="chain" id="PRO_5045684666" description="DUF2846 domain-containing protein" evidence="2">
    <location>
        <begin position="20"/>
        <end position="182"/>
    </location>
</feature>
<evidence type="ECO:0000256" key="2">
    <source>
        <dbReference type="SAM" id="SignalP"/>
    </source>
</evidence>
<proteinExistence type="predicted"/>
<dbReference type="EMBL" id="JAFMPT010000002">
    <property type="protein sequence ID" value="MCC1483301.1"/>
    <property type="molecule type" value="Genomic_DNA"/>
</dbReference>
<evidence type="ECO:0000313" key="3">
    <source>
        <dbReference type="EMBL" id="MCC1483301.1"/>
    </source>
</evidence>
<protein>
    <recommendedName>
        <fullName evidence="5">DUF2846 domain-containing protein</fullName>
    </recommendedName>
</protein>
<dbReference type="Proteomes" id="UP000778797">
    <property type="component" value="Unassembled WGS sequence"/>
</dbReference>
<name>A0ABS8EJC5_9FLAO</name>
<reference evidence="4" key="1">
    <citation type="submission" date="2021-03" db="EMBL/GenBank/DDBJ databases">
        <title>Genome of Cognatishimia sp. F0-27.</title>
        <authorList>
            <person name="Ping X."/>
        </authorList>
    </citation>
    <scope>NUCLEOTIDE SEQUENCE [LARGE SCALE GENOMIC DNA]</scope>
    <source>
        <strain evidence="4">E313</strain>
    </source>
</reference>
<evidence type="ECO:0008006" key="5">
    <source>
        <dbReference type="Google" id="ProtNLM"/>
    </source>
</evidence>